<dbReference type="InterPro" id="IPR006530">
    <property type="entry name" value="YD"/>
</dbReference>
<sequence length="510" mass="53701">MEYDEIGRRVKLSATGQTDVTYTYDKNSRLKTVTQGTQTVTLAYDDAGRRTGLTYPNGVVTSYAYDNANRLLSINHIKTPTTIEALTYQNDAAGNRIKLTRANAAASLIPQAVTNTAFDAANEQTRFNSASTNLVYDNNGNLTSFTDASGTTTYTWNARNQLTAISGPSLSASFVYDGLGRRTSKTINSATTGFWYDGADVLAELAGTTPSATYIRSLSIDEPFIRKQSGGDEFYQLDALGSTLALTDGSGTSNTTYTQEPFGKTTKTGTSTNAFQFTGRENDGTGLYYYRARYYLANQNRFLAEDPYGLAGGLNLYTYAANSPTRYTDPTGNCPWCLVGAGMGAALNISSQLLMNGGNWATIDIEQVGFAAASGFLGGGLGTITQGLSVGANIVANTLGSGVIGAGMTATQNLLRSCRAQQASVLNSALMSAAFGGAGATAGNLIQGGYNTLRNTLAASALNNASQATRLLTSYLTSTAFFAPPNLASLPTVGTLSGNLISNFISNLNQ</sequence>
<dbReference type="PANTHER" id="PTHR32305">
    <property type="match status" value="1"/>
</dbReference>
<dbReference type="PANTHER" id="PTHR32305:SF15">
    <property type="entry name" value="PROTEIN RHSA-RELATED"/>
    <property type="match status" value="1"/>
</dbReference>
<name>A0AA86T7J5_9BACT</name>
<dbReference type="KEGG" id="nti:DNFV4_03584"/>
<dbReference type="NCBIfam" id="TIGR01643">
    <property type="entry name" value="YD_repeat_2x"/>
    <property type="match status" value="2"/>
</dbReference>
<gene>
    <name evidence="1" type="ORF">DNFV4_03584</name>
</gene>
<dbReference type="InterPro" id="IPR050708">
    <property type="entry name" value="T6SS_VgrG/RHS"/>
</dbReference>
<organism evidence="1 2">
    <name type="scientific">Nitrospira tepida</name>
    <dbReference type="NCBI Taxonomy" id="2973512"/>
    <lineage>
        <taxon>Bacteria</taxon>
        <taxon>Pseudomonadati</taxon>
        <taxon>Nitrospirota</taxon>
        <taxon>Nitrospiria</taxon>
        <taxon>Nitrospirales</taxon>
        <taxon>Nitrospiraceae</taxon>
        <taxon>Nitrospira</taxon>
    </lineage>
</organism>
<dbReference type="Pfam" id="PF05593">
    <property type="entry name" value="RHS_repeat"/>
    <property type="match status" value="2"/>
</dbReference>
<dbReference type="AlphaFoldDB" id="A0AA86T7J5"/>
<dbReference type="RefSeq" id="WP_289270116.1">
    <property type="nucleotide sequence ID" value="NZ_OX365700.1"/>
</dbReference>
<evidence type="ECO:0000313" key="1">
    <source>
        <dbReference type="EMBL" id="CAI4033151.1"/>
    </source>
</evidence>
<evidence type="ECO:0000313" key="2">
    <source>
        <dbReference type="Proteomes" id="UP001179121"/>
    </source>
</evidence>
<proteinExistence type="predicted"/>
<dbReference type="NCBIfam" id="TIGR03696">
    <property type="entry name" value="Rhs_assc_core"/>
    <property type="match status" value="1"/>
</dbReference>
<keyword evidence="2" id="KW-1185">Reference proteome</keyword>
<dbReference type="InterPro" id="IPR031325">
    <property type="entry name" value="RHS_repeat"/>
</dbReference>
<protein>
    <recommendedName>
        <fullName evidence="3">Rhs family protein</fullName>
    </recommendedName>
</protein>
<evidence type="ECO:0008006" key="3">
    <source>
        <dbReference type="Google" id="ProtNLM"/>
    </source>
</evidence>
<accession>A0AA86T7J5</accession>
<reference evidence="1" key="1">
    <citation type="submission" date="2022-10" db="EMBL/GenBank/DDBJ databases">
        <authorList>
            <person name="Koch H."/>
        </authorList>
    </citation>
    <scope>NUCLEOTIDE SEQUENCE</scope>
    <source>
        <strain evidence="1">DNF</strain>
    </source>
</reference>
<dbReference type="Gene3D" id="2.180.10.10">
    <property type="entry name" value="RHS repeat-associated core"/>
    <property type="match status" value="1"/>
</dbReference>
<dbReference type="Proteomes" id="UP001179121">
    <property type="component" value="Chromosome"/>
</dbReference>
<dbReference type="EMBL" id="OX365700">
    <property type="protein sequence ID" value="CAI4033151.1"/>
    <property type="molecule type" value="Genomic_DNA"/>
</dbReference>
<dbReference type="InterPro" id="IPR022385">
    <property type="entry name" value="Rhs_assc_core"/>
</dbReference>